<evidence type="ECO:0000256" key="4">
    <source>
        <dbReference type="ARBA" id="ARBA00022722"/>
    </source>
</evidence>
<evidence type="ECO:0000256" key="7">
    <source>
        <dbReference type="ARBA" id="ARBA00023242"/>
    </source>
</evidence>
<dbReference type="Pfam" id="PF13359">
    <property type="entry name" value="DDE_Tnp_4"/>
    <property type="match status" value="1"/>
</dbReference>
<protein>
    <submittedName>
        <fullName evidence="10">Putative nuclease HARBI1</fullName>
    </submittedName>
</protein>
<evidence type="ECO:0000313" key="10">
    <source>
        <dbReference type="EMBL" id="KAG9274541.1"/>
    </source>
</evidence>
<dbReference type="AlphaFoldDB" id="A0A8T2M0K0"/>
<accession>A0A8T2M0K0</accession>
<name>A0A8T2M0K0_ASTMX</name>
<evidence type="ECO:0000256" key="5">
    <source>
        <dbReference type="ARBA" id="ARBA00022723"/>
    </source>
</evidence>
<keyword evidence="6" id="KW-0378">Hydrolase</keyword>
<keyword evidence="4" id="KW-0540">Nuclease</keyword>
<reference evidence="10 11" key="1">
    <citation type="submission" date="2021-07" db="EMBL/GenBank/DDBJ databases">
        <authorList>
            <person name="Imarazene B."/>
            <person name="Zahm M."/>
            <person name="Klopp C."/>
            <person name="Cabau C."/>
            <person name="Beille S."/>
            <person name="Jouanno E."/>
            <person name="Castinel A."/>
            <person name="Lluch J."/>
            <person name="Gil L."/>
            <person name="Kuchtly C."/>
            <person name="Lopez Roques C."/>
            <person name="Donnadieu C."/>
            <person name="Parrinello H."/>
            <person name="Journot L."/>
            <person name="Du K."/>
            <person name="Schartl M."/>
            <person name="Retaux S."/>
            <person name="Guiguen Y."/>
        </authorList>
    </citation>
    <scope>NUCLEOTIDE SEQUENCE [LARGE SCALE GENOMIC DNA]</scope>
    <source>
        <strain evidence="10">Pach_M1</strain>
        <tissue evidence="10">Testis</tissue>
    </source>
</reference>
<dbReference type="Proteomes" id="UP000752171">
    <property type="component" value="Unassembled WGS sequence"/>
</dbReference>
<evidence type="ECO:0000256" key="8">
    <source>
        <dbReference type="SAM" id="MobiDB-lite"/>
    </source>
</evidence>
<gene>
    <name evidence="10" type="primary">HARBI1</name>
    <name evidence="10" type="ORF">AMEX_G11471</name>
</gene>
<organism evidence="10 11">
    <name type="scientific">Astyanax mexicanus</name>
    <name type="common">Blind cave fish</name>
    <name type="synonym">Astyanax fasciatus mexicanus</name>
    <dbReference type="NCBI Taxonomy" id="7994"/>
    <lineage>
        <taxon>Eukaryota</taxon>
        <taxon>Metazoa</taxon>
        <taxon>Chordata</taxon>
        <taxon>Craniata</taxon>
        <taxon>Vertebrata</taxon>
        <taxon>Euteleostomi</taxon>
        <taxon>Actinopterygii</taxon>
        <taxon>Neopterygii</taxon>
        <taxon>Teleostei</taxon>
        <taxon>Ostariophysi</taxon>
        <taxon>Characiformes</taxon>
        <taxon>Characoidei</taxon>
        <taxon>Acestrorhamphidae</taxon>
        <taxon>Acestrorhamphinae</taxon>
        <taxon>Astyanax</taxon>
    </lineage>
</organism>
<sequence>MSTPILQEYFGEGELKKDFRLSRESVNTLVHTLEGQHDHGWGKALEVGIFLYWLASATSYRVVSEAFDVPQTTVYDVVHRTAECIMAVFKRVVLFPSPEELEAIGAGFCRLAGSPAFHHVVGSIDGSHIRIKPPGEFKEDYFNRKLFYSIQLQAICDHSGRFLNVFSGVPGSVHDARVLKLSSVYVQQLYPPPGWCILGDGGYPCLSSPICLMTPFREPVQNPALEVKFTFAPVVVSCCAFLHNLCLSNGDIVESAEGEPEEEPGEAEAEEHTSAAQPGDGLRDRLAAAVSAPGAAISALREHDY</sequence>
<comment type="subcellular location">
    <subcellularLocation>
        <location evidence="2">Nucleus</location>
    </subcellularLocation>
</comment>
<dbReference type="InterPro" id="IPR045249">
    <property type="entry name" value="HARBI1-like"/>
</dbReference>
<evidence type="ECO:0000259" key="9">
    <source>
        <dbReference type="Pfam" id="PF13359"/>
    </source>
</evidence>
<keyword evidence="5" id="KW-0479">Metal-binding</keyword>
<keyword evidence="7" id="KW-0539">Nucleus</keyword>
<dbReference type="GO" id="GO:0046872">
    <property type="term" value="F:metal ion binding"/>
    <property type="evidence" value="ECO:0007669"/>
    <property type="project" value="UniProtKB-KW"/>
</dbReference>
<feature type="region of interest" description="Disordered" evidence="8">
    <location>
        <begin position="254"/>
        <end position="282"/>
    </location>
</feature>
<dbReference type="GO" id="GO:0004518">
    <property type="term" value="F:nuclease activity"/>
    <property type="evidence" value="ECO:0007669"/>
    <property type="project" value="UniProtKB-KW"/>
</dbReference>
<evidence type="ECO:0000256" key="6">
    <source>
        <dbReference type="ARBA" id="ARBA00022801"/>
    </source>
</evidence>
<dbReference type="PANTHER" id="PTHR22930:SF206">
    <property type="entry name" value="NUCLEASE HARBI1"/>
    <property type="match status" value="1"/>
</dbReference>
<dbReference type="GO" id="GO:0016787">
    <property type="term" value="F:hydrolase activity"/>
    <property type="evidence" value="ECO:0007669"/>
    <property type="project" value="UniProtKB-KW"/>
</dbReference>
<evidence type="ECO:0000256" key="3">
    <source>
        <dbReference type="ARBA" id="ARBA00006958"/>
    </source>
</evidence>
<feature type="domain" description="DDE Tnp4" evidence="9">
    <location>
        <begin position="124"/>
        <end position="218"/>
    </location>
</feature>
<feature type="compositionally biased region" description="Acidic residues" evidence="8">
    <location>
        <begin position="254"/>
        <end position="269"/>
    </location>
</feature>
<evidence type="ECO:0000256" key="2">
    <source>
        <dbReference type="ARBA" id="ARBA00004123"/>
    </source>
</evidence>
<comment type="similarity">
    <text evidence="3">Belongs to the HARBI1 family.</text>
</comment>
<dbReference type="GO" id="GO:0005634">
    <property type="term" value="C:nucleus"/>
    <property type="evidence" value="ECO:0007669"/>
    <property type="project" value="UniProtKB-SubCell"/>
</dbReference>
<dbReference type="EMBL" id="JAICCE010000008">
    <property type="protein sequence ID" value="KAG9274541.1"/>
    <property type="molecule type" value="Genomic_DNA"/>
</dbReference>
<evidence type="ECO:0000256" key="1">
    <source>
        <dbReference type="ARBA" id="ARBA00001968"/>
    </source>
</evidence>
<evidence type="ECO:0000313" key="11">
    <source>
        <dbReference type="Proteomes" id="UP000752171"/>
    </source>
</evidence>
<comment type="caution">
    <text evidence="10">The sequence shown here is derived from an EMBL/GenBank/DDBJ whole genome shotgun (WGS) entry which is preliminary data.</text>
</comment>
<proteinExistence type="inferred from homology"/>
<comment type="cofactor">
    <cofactor evidence="1">
        <name>a divalent metal cation</name>
        <dbReference type="ChEBI" id="CHEBI:60240"/>
    </cofactor>
</comment>
<dbReference type="PANTHER" id="PTHR22930">
    <property type="match status" value="1"/>
</dbReference>
<dbReference type="InterPro" id="IPR027806">
    <property type="entry name" value="HARBI1_dom"/>
</dbReference>
<dbReference type="OrthoDB" id="10062286at2759"/>